<dbReference type="Pfam" id="PF07690">
    <property type="entry name" value="MFS_1"/>
    <property type="match status" value="1"/>
</dbReference>
<dbReference type="InterPro" id="IPR011701">
    <property type="entry name" value="MFS"/>
</dbReference>
<feature type="transmembrane region" description="Helical" evidence="6">
    <location>
        <begin position="52"/>
        <end position="75"/>
    </location>
</feature>
<keyword evidence="9" id="KW-1185">Reference proteome</keyword>
<accession>A0ABV0D007</accession>
<gene>
    <name evidence="8" type="ORF">ABDJ38_14895</name>
</gene>
<evidence type="ECO:0000259" key="7">
    <source>
        <dbReference type="PROSITE" id="PS50850"/>
    </source>
</evidence>
<dbReference type="PROSITE" id="PS50850">
    <property type="entry name" value="MFS"/>
    <property type="match status" value="1"/>
</dbReference>
<feature type="transmembrane region" description="Helical" evidence="6">
    <location>
        <begin position="141"/>
        <end position="163"/>
    </location>
</feature>
<evidence type="ECO:0000256" key="5">
    <source>
        <dbReference type="ARBA" id="ARBA00023136"/>
    </source>
</evidence>
<feature type="transmembrane region" description="Helical" evidence="6">
    <location>
        <begin position="107"/>
        <end position="129"/>
    </location>
</feature>
<evidence type="ECO:0000256" key="3">
    <source>
        <dbReference type="ARBA" id="ARBA00022692"/>
    </source>
</evidence>
<comment type="subcellular location">
    <subcellularLocation>
        <location evidence="1">Cell membrane</location>
        <topology evidence="1">Multi-pass membrane protein</topology>
    </subcellularLocation>
</comment>
<keyword evidence="2" id="KW-1003">Cell membrane</keyword>
<dbReference type="InterPro" id="IPR036259">
    <property type="entry name" value="MFS_trans_sf"/>
</dbReference>
<evidence type="ECO:0000256" key="6">
    <source>
        <dbReference type="SAM" id="Phobius"/>
    </source>
</evidence>
<organism evidence="8 9">
    <name type="scientific">Aurantiacibacter flavus</name>
    <dbReference type="NCBI Taxonomy" id="3145232"/>
    <lineage>
        <taxon>Bacteria</taxon>
        <taxon>Pseudomonadati</taxon>
        <taxon>Pseudomonadota</taxon>
        <taxon>Alphaproteobacteria</taxon>
        <taxon>Sphingomonadales</taxon>
        <taxon>Erythrobacteraceae</taxon>
        <taxon>Aurantiacibacter</taxon>
    </lineage>
</organism>
<feature type="transmembrane region" description="Helical" evidence="6">
    <location>
        <begin position="12"/>
        <end position="40"/>
    </location>
</feature>
<keyword evidence="3 6" id="KW-0812">Transmembrane</keyword>
<feature type="transmembrane region" description="Helical" evidence="6">
    <location>
        <begin position="278"/>
        <end position="295"/>
    </location>
</feature>
<reference evidence="8 9" key="1">
    <citation type="submission" date="2024-05" db="EMBL/GenBank/DDBJ databases">
        <authorList>
            <person name="Park S."/>
        </authorList>
    </citation>
    <scope>NUCLEOTIDE SEQUENCE [LARGE SCALE GENOMIC DNA]</scope>
    <source>
        <strain evidence="8 9">DGU5</strain>
    </source>
</reference>
<keyword evidence="5 6" id="KW-0472">Membrane</keyword>
<evidence type="ECO:0000313" key="9">
    <source>
        <dbReference type="Proteomes" id="UP001484535"/>
    </source>
</evidence>
<dbReference type="InterPro" id="IPR050189">
    <property type="entry name" value="MFS_Efflux_Transporters"/>
</dbReference>
<evidence type="ECO:0000256" key="2">
    <source>
        <dbReference type="ARBA" id="ARBA00022475"/>
    </source>
</evidence>
<evidence type="ECO:0000256" key="1">
    <source>
        <dbReference type="ARBA" id="ARBA00004651"/>
    </source>
</evidence>
<feature type="domain" description="Major facilitator superfamily (MFS) profile" evidence="7">
    <location>
        <begin position="16"/>
        <end position="394"/>
    </location>
</feature>
<feature type="transmembrane region" description="Helical" evidence="6">
    <location>
        <begin position="82"/>
        <end position="101"/>
    </location>
</feature>
<keyword evidence="4 6" id="KW-1133">Transmembrane helix</keyword>
<sequence>MSAAADRPSATRAGLVILALAMGGFAIGTTEFAAMSLLPFYAADFAISEPVAAHAVSVYALGVVIGAPILALFGASWPRRRLLVWLMAAIAIANAATVLAPTYPTLLLFRFLSGVPHGAYFGVAALVAASLMPERRAAAASYVMAGLAVATVIGAPFANWLGLHVGWRVAFGGVAGIAAATALALRILAPLQPVEGVRSLRGEMRALSHPQVLLTLGAGAVGFGGLFAVYSFLAPVLSEYTGAAPGTIPWVFAIFGIGILAGNLVGGWMADRALRRSAIGLLAWSAVFLALFAFAAGNIWLLMPVCFAIGMGGGLGPILQVRLMDVAGEAQTMAAALHHAAFNIANALGPWLAGLAITAGMGWTAPGWVGLTLALGGIAILLAAFALERRNEGRVVVATSP</sequence>
<feature type="transmembrane region" description="Helical" evidence="6">
    <location>
        <begin position="248"/>
        <end position="266"/>
    </location>
</feature>
<feature type="transmembrane region" description="Helical" evidence="6">
    <location>
        <begin position="301"/>
        <end position="319"/>
    </location>
</feature>
<comment type="caution">
    <text evidence="8">The sequence shown here is derived from an EMBL/GenBank/DDBJ whole genome shotgun (WGS) entry which is preliminary data.</text>
</comment>
<dbReference type="PANTHER" id="PTHR43124:SF3">
    <property type="entry name" value="CHLORAMPHENICOL EFFLUX PUMP RV0191"/>
    <property type="match status" value="1"/>
</dbReference>
<feature type="transmembrane region" description="Helical" evidence="6">
    <location>
        <begin position="169"/>
        <end position="191"/>
    </location>
</feature>
<dbReference type="CDD" id="cd17324">
    <property type="entry name" value="MFS_NepI_like"/>
    <property type="match status" value="1"/>
</dbReference>
<evidence type="ECO:0000256" key="4">
    <source>
        <dbReference type="ARBA" id="ARBA00022989"/>
    </source>
</evidence>
<protein>
    <submittedName>
        <fullName evidence="8">MFS transporter</fullName>
    </submittedName>
</protein>
<feature type="transmembrane region" description="Helical" evidence="6">
    <location>
        <begin position="340"/>
        <end position="361"/>
    </location>
</feature>
<name>A0ABV0D007_9SPHN</name>
<dbReference type="EMBL" id="JBDLBR010000005">
    <property type="protein sequence ID" value="MEN7538468.1"/>
    <property type="molecule type" value="Genomic_DNA"/>
</dbReference>
<feature type="transmembrane region" description="Helical" evidence="6">
    <location>
        <begin position="367"/>
        <end position="387"/>
    </location>
</feature>
<dbReference type="InterPro" id="IPR020846">
    <property type="entry name" value="MFS_dom"/>
</dbReference>
<dbReference type="SUPFAM" id="SSF103473">
    <property type="entry name" value="MFS general substrate transporter"/>
    <property type="match status" value="1"/>
</dbReference>
<dbReference type="PANTHER" id="PTHR43124">
    <property type="entry name" value="PURINE EFFLUX PUMP PBUE"/>
    <property type="match status" value="1"/>
</dbReference>
<proteinExistence type="predicted"/>
<evidence type="ECO:0000313" key="8">
    <source>
        <dbReference type="EMBL" id="MEN7538468.1"/>
    </source>
</evidence>
<dbReference type="RefSeq" id="WP_346785918.1">
    <property type="nucleotide sequence ID" value="NZ_JBDLBR010000005.1"/>
</dbReference>
<dbReference type="Gene3D" id="1.20.1250.20">
    <property type="entry name" value="MFS general substrate transporter like domains"/>
    <property type="match status" value="2"/>
</dbReference>
<dbReference type="Proteomes" id="UP001484535">
    <property type="component" value="Unassembled WGS sequence"/>
</dbReference>
<feature type="transmembrane region" description="Helical" evidence="6">
    <location>
        <begin position="212"/>
        <end position="233"/>
    </location>
</feature>